<evidence type="ECO:0000256" key="1">
    <source>
        <dbReference type="ARBA" id="ARBA00002591"/>
    </source>
</evidence>
<gene>
    <name evidence="9 11" type="primary">flgH</name>
    <name evidence="11" type="ORF">GCM10007320_36230</name>
</gene>
<keyword evidence="11" id="KW-0282">Flagellum</keyword>
<evidence type="ECO:0000256" key="9">
    <source>
        <dbReference type="HAMAP-Rule" id="MF_00415"/>
    </source>
</evidence>
<name>A0ABQ3G5B1_9BURK</name>
<evidence type="ECO:0000256" key="4">
    <source>
        <dbReference type="ARBA" id="ARBA00011439"/>
    </source>
</evidence>
<sequence>MTHATAEPARRPAWAALLAAALALPGCALFQTPPAVPVQPSYAPPLPKPPNVERVNNGAIYQLGQPMVFSYAGRAKPRRIGDTLKVDIAENLASSNKIANSTSRENAVASKGPGTSEDTWGILKGILNLDVAASGSDSYKGSGTAENSSSFSGQLAASVINVLPNGNLLVAGERSVLVRGDYTMLRFSGIVDPKDLRDGNVVASVDVAQARVEVGGKGDISEAASRSWLQRVLTSTLSVW</sequence>
<dbReference type="Proteomes" id="UP000626210">
    <property type="component" value="Unassembled WGS sequence"/>
</dbReference>
<dbReference type="EMBL" id="BMYK01000011">
    <property type="protein sequence ID" value="GHC88926.1"/>
    <property type="molecule type" value="Genomic_DNA"/>
</dbReference>
<reference evidence="12" key="1">
    <citation type="journal article" date="2019" name="Int. J. Syst. Evol. Microbiol.">
        <title>The Global Catalogue of Microorganisms (GCM) 10K type strain sequencing project: providing services to taxonomists for standard genome sequencing and annotation.</title>
        <authorList>
            <consortium name="The Broad Institute Genomics Platform"/>
            <consortium name="The Broad Institute Genome Sequencing Center for Infectious Disease"/>
            <person name="Wu L."/>
            <person name="Ma J."/>
        </authorList>
    </citation>
    <scope>NUCLEOTIDE SEQUENCE [LARGE SCALE GENOMIC DNA]</scope>
    <source>
        <strain evidence="12">KCTC 23314</strain>
    </source>
</reference>
<proteinExistence type="inferred from homology"/>
<evidence type="ECO:0000256" key="8">
    <source>
        <dbReference type="ARBA" id="ARBA00023237"/>
    </source>
</evidence>
<dbReference type="Pfam" id="PF02107">
    <property type="entry name" value="FlgH"/>
    <property type="match status" value="1"/>
</dbReference>
<keyword evidence="11" id="KW-0966">Cell projection</keyword>
<evidence type="ECO:0000313" key="12">
    <source>
        <dbReference type="Proteomes" id="UP000626210"/>
    </source>
</evidence>
<comment type="subunit">
    <text evidence="4 9">The basal body constitutes a major portion of the flagellar organelle and consists of four rings (L,P,S, and M) mounted on a central rod.</text>
</comment>
<protein>
    <recommendedName>
        <fullName evidence="9">Flagellar L-ring protein</fullName>
    </recommendedName>
    <alternativeName>
        <fullName evidence="9">Basal body L-ring protein</fullName>
    </alternativeName>
</protein>
<keyword evidence="6 9" id="KW-0472">Membrane</keyword>
<evidence type="ECO:0000256" key="5">
    <source>
        <dbReference type="ARBA" id="ARBA00022729"/>
    </source>
</evidence>
<keyword evidence="11" id="KW-0969">Cilium</keyword>
<evidence type="ECO:0000256" key="6">
    <source>
        <dbReference type="ARBA" id="ARBA00023136"/>
    </source>
</evidence>
<keyword evidence="7 9" id="KW-0975">Bacterial flagellum</keyword>
<keyword evidence="8 9" id="KW-0998">Cell outer membrane</keyword>
<dbReference type="RefSeq" id="WP_189688333.1">
    <property type="nucleotide sequence ID" value="NZ_BMYK01000011.1"/>
</dbReference>
<comment type="caution">
    <text evidence="11">The sequence shown here is derived from an EMBL/GenBank/DDBJ whole genome shotgun (WGS) entry which is preliminary data.</text>
</comment>
<evidence type="ECO:0000256" key="10">
    <source>
        <dbReference type="SAM" id="SignalP"/>
    </source>
</evidence>
<dbReference type="PANTHER" id="PTHR34933:SF3">
    <property type="entry name" value="FLAGELLAR L-RING PROTEIN"/>
    <property type="match status" value="1"/>
</dbReference>
<comment type="similarity">
    <text evidence="3 9">Belongs to the FlgH family.</text>
</comment>
<accession>A0ABQ3G5B1</accession>
<comment type="subcellular location">
    <subcellularLocation>
        <location evidence="9">Cell outer membrane</location>
    </subcellularLocation>
    <subcellularLocation>
        <location evidence="9">Bacterial flagellum basal body</location>
    </subcellularLocation>
    <subcellularLocation>
        <location evidence="2">Membrane</location>
    </subcellularLocation>
</comment>
<dbReference type="InterPro" id="IPR000527">
    <property type="entry name" value="Flag_Lring"/>
</dbReference>
<dbReference type="HAMAP" id="MF_00415">
    <property type="entry name" value="FlgH"/>
    <property type="match status" value="1"/>
</dbReference>
<feature type="chain" id="PRO_5046062625" description="Flagellar L-ring protein" evidence="10">
    <location>
        <begin position="31"/>
        <end position="240"/>
    </location>
</feature>
<feature type="signal peptide" evidence="10">
    <location>
        <begin position="1"/>
        <end position="30"/>
    </location>
</feature>
<keyword evidence="12" id="KW-1185">Reference proteome</keyword>
<evidence type="ECO:0000256" key="7">
    <source>
        <dbReference type="ARBA" id="ARBA00023143"/>
    </source>
</evidence>
<dbReference type="PANTHER" id="PTHR34933">
    <property type="entry name" value="FLAGELLAR L-RING PROTEIN"/>
    <property type="match status" value="1"/>
</dbReference>
<comment type="function">
    <text evidence="1 9">Assembles around the rod to form the L-ring and probably protects the motor/basal body from shearing forces during rotation.</text>
</comment>
<dbReference type="PRINTS" id="PR01008">
    <property type="entry name" value="FLGLRINGFLGH"/>
</dbReference>
<evidence type="ECO:0000313" key="11">
    <source>
        <dbReference type="EMBL" id="GHC88926.1"/>
    </source>
</evidence>
<evidence type="ECO:0000256" key="2">
    <source>
        <dbReference type="ARBA" id="ARBA00004370"/>
    </source>
</evidence>
<evidence type="ECO:0000256" key="3">
    <source>
        <dbReference type="ARBA" id="ARBA00006929"/>
    </source>
</evidence>
<organism evidence="11 12">
    <name type="scientific">Pseudorhodoferax aquiterrae</name>
    <dbReference type="NCBI Taxonomy" id="747304"/>
    <lineage>
        <taxon>Bacteria</taxon>
        <taxon>Pseudomonadati</taxon>
        <taxon>Pseudomonadota</taxon>
        <taxon>Betaproteobacteria</taxon>
        <taxon>Burkholderiales</taxon>
        <taxon>Comamonadaceae</taxon>
    </lineage>
</organism>
<keyword evidence="5 10" id="KW-0732">Signal</keyword>